<dbReference type="InterPro" id="IPR013762">
    <property type="entry name" value="Integrase-like_cat_sf"/>
</dbReference>
<evidence type="ECO:0000256" key="1">
    <source>
        <dbReference type="ARBA" id="ARBA00023172"/>
    </source>
</evidence>
<protein>
    <recommendedName>
        <fullName evidence="4">Integrase</fullName>
    </recommendedName>
</protein>
<reference evidence="2 3" key="1">
    <citation type="journal article" date="2021" name="PeerJ">
        <title>Analysis of 44 Vibrio anguillarum genomes reveals high genetic diversity.</title>
        <authorList>
            <person name="Hansen M.J."/>
            <person name="Dalsgaard I."/>
        </authorList>
    </citation>
    <scope>NUCLEOTIDE SEQUENCE [LARGE SCALE GENOMIC DNA]</scope>
    <source>
        <strain evidence="2 3">17-16730-2A</strain>
    </source>
</reference>
<proteinExistence type="predicted"/>
<name>A0ABD4KYB0_VIBAN</name>
<dbReference type="GO" id="GO:0006310">
    <property type="term" value="P:DNA recombination"/>
    <property type="evidence" value="ECO:0007669"/>
    <property type="project" value="UniProtKB-KW"/>
</dbReference>
<dbReference type="InterPro" id="IPR011010">
    <property type="entry name" value="DNA_brk_join_enz"/>
</dbReference>
<dbReference type="Gene3D" id="1.10.443.10">
    <property type="entry name" value="Intergrase catalytic core"/>
    <property type="match status" value="1"/>
</dbReference>
<feature type="non-terminal residue" evidence="2">
    <location>
        <position position="1"/>
    </location>
</feature>
<dbReference type="AlphaFoldDB" id="A0ABD4KYB0"/>
<evidence type="ECO:0000313" key="2">
    <source>
        <dbReference type="EMBL" id="MBF4275528.1"/>
    </source>
</evidence>
<dbReference type="SUPFAM" id="SSF56349">
    <property type="entry name" value="DNA breaking-rejoining enzymes"/>
    <property type="match status" value="1"/>
</dbReference>
<evidence type="ECO:0008006" key="4">
    <source>
        <dbReference type="Google" id="ProtNLM"/>
    </source>
</evidence>
<evidence type="ECO:0000313" key="3">
    <source>
        <dbReference type="Proteomes" id="UP000722957"/>
    </source>
</evidence>
<feature type="non-terminal residue" evidence="2">
    <location>
        <position position="180"/>
    </location>
</feature>
<dbReference type="EMBL" id="RDOM01001309">
    <property type="protein sequence ID" value="MBF4275528.1"/>
    <property type="molecule type" value="Genomic_DNA"/>
</dbReference>
<keyword evidence="1" id="KW-0233">DNA recombination</keyword>
<gene>
    <name evidence="2" type="ORF">EAY07_26715</name>
</gene>
<organism evidence="2 3">
    <name type="scientific">Vibrio anguillarum</name>
    <name type="common">Listonella anguillarum</name>
    <dbReference type="NCBI Taxonomy" id="55601"/>
    <lineage>
        <taxon>Bacteria</taxon>
        <taxon>Pseudomonadati</taxon>
        <taxon>Pseudomonadota</taxon>
        <taxon>Gammaproteobacteria</taxon>
        <taxon>Vibrionales</taxon>
        <taxon>Vibrionaceae</taxon>
        <taxon>Vibrio</taxon>
    </lineage>
</organism>
<comment type="caution">
    <text evidence="2">The sequence shown here is derived from an EMBL/GenBank/DDBJ whole genome shotgun (WGS) entry which is preliminary data.</text>
</comment>
<dbReference type="Proteomes" id="UP000722957">
    <property type="component" value="Unassembled WGS sequence"/>
</dbReference>
<accession>A0ABD4KYB0</accession>
<sequence>YYGQLITACFICCGAFSGMRVSELTELTPHSYFNTEFDGTTFHMLQSRTFKLGQKKATWVTAPIVEKAIQLVTVLTEAWRLEYNQLSTRPLDILWFNREARSKKPVLISDWNVRLQRFVRHFNITVTQEDYQECVTCNPNSTESIHKYIHQGKPWHLNTHQFRRTLAFFTIKHRLGNTIA</sequence>